<protein>
    <submittedName>
        <fullName evidence="2">Uncharacterized protein</fullName>
    </submittedName>
</protein>
<dbReference type="KEGG" id="glj:GKIL_0280"/>
<evidence type="ECO:0000256" key="1">
    <source>
        <dbReference type="SAM" id="MobiDB-lite"/>
    </source>
</evidence>
<proteinExistence type="predicted"/>
<dbReference type="RefSeq" id="WP_023171539.1">
    <property type="nucleotide sequence ID" value="NC_022600.1"/>
</dbReference>
<dbReference type="InterPro" id="IPR013783">
    <property type="entry name" value="Ig-like_fold"/>
</dbReference>
<sequence>MNDKERVFPVQSLLRQLLSTNIAEDVEVSMRKTMIGVHRNLGLRLLALSLGLVPGLSQPAMAQASGALTVSTPNSSIVAGRVVFSTTNEQTTASKTVTIANNGSAPLTITGISTGNSAESVNGPSGTSTNYQQAGSFQLLNLPALPLVLSPGGSYSLSIAFAPQRVATVSSNDSPTHTINGENYATLTITSDDSANPSAKVQLAGLNAADYQGVNEPSIAEITRIFGFGTYIGNEKDYNPASIPMGEQIYTPYLLRADTSKSVLMWPLAAYSSPGTSPHGYTNFNAQAGSGGNSGFFYALPGGSNPNGGENQKLLPNITKDNGATILVPSTSNVGQNPTKAFNLVVDGTYTDAALNSPDDPINWRLFPLRDVNGRIIPNSWIGAVDLGNTLPTPSNNGKNYDFQDDFYLIANAKPSNSALNPFTAGPNPGSSSVKLFFQGPVSGTLADANGQGTGFTSTQRNKNDTFTSTPSYNPSLLRLDPTSGSGILYITTTSGSPSGTTNTLVNGLQLAFNGQSAPFTATGTLAGPLTQLTTPYQQGGIFLGPDQDNYIKLVAYAQGSGKVGIAFVQEKAAVATTLGTVTLSSPSTIKTLQLYLLANPSTATVTAAYRVISTSGSDSGQLNLPGSVTLFGADVGRYFDPRSKAGIIAYSTNAAAVQIAYENFQILQTAP</sequence>
<dbReference type="eggNOG" id="COG3291">
    <property type="taxonomic scope" value="Bacteria"/>
</dbReference>
<keyword evidence="3" id="KW-1185">Reference proteome</keyword>
<name>U5QC89_GLOK1</name>
<dbReference type="EMBL" id="CP003587">
    <property type="protein sequence ID" value="AGY56527.1"/>
    <property type="molecule type" value="Genomic_DNA"/>
</dbReference>
<evidence type="ECO:0000313" key="2">
    <source>
        <dbReference type="EMBL" id="AGY56527.1"/>
    </source>
</evidence>
<dbReference type="HOGENOM" id="CLU_017497_0_0_3"/>
<reference evidence="2 3" key="1">
    <citation type="journal article" date="2013" name="PLoS ONE">
        <title>Cultivation and Complete Genome Sequencing of Gloeobacter kilaueensis sp. nov., from a Lava Cave in Kilauea Caldera, Hawai'i.</title>
        <authorList>
            <person name="Saw J.H."/>
            <person name="Schatz M."/>
            <person name="Brown M.V."/>
            <person name="Kunkel D.D."/>
            <person name="Foster J.S."/>
            <person name="Shick H."/>
            <person name="Christensen S."/>
            <person name="Hou S."/>
            <person name="Wan X."/>
            <person name="Donachie S.P."/>
        </authorList>
    </citation>
    <scope>NUCLEOTIDE SEQUENCE [LARGE SCALE GENOMIC DNA]</scope>
    <source>
        <strain evidence="3">JS</strain>
    </source>
</reference>
<evidence type="ECO:0000313" key="3">
    <source>
        <dbReference type="Proteomes" id="UP000017396"/>
    </source>
</evidence>
<dbReference type="STRING" id="1183438.GKIL_0280"/>
<dbReference type="Gene3D" id="2.60.40.10">
    <property type="entry name" value="Immunoglobulins"/>
    <property type="match status" value="1"/>
</dbReference>
<dbReference type="Proteomes" id="UP000017396">
    <property type="component" value="Chromosome"/>
</dbReference>
<feature type="compositionally biased region" description="Polar residues" evidence="1">
    <location>
        <begin position="455"/>
        <end position="475"/>
    </location>
</feature>
<organism evidence="2 3">
    <name type="scientific">Gloeobacter kilaueensis (strain ATCC BAA-2537 / CCAP 1431/1 / ULC 316 / JS1)</name>
    <dbReference type="NCBI Taxonomy" id="1183438"/>
    <lineage>
        <taxon>Bacteria</taxon>
        <taxon>Bacillati</taxon>
        <taxon>Cyanobacteriota</taxon>
        <taxon>Cyanophyceae</taxon>
        <taxon>Gloeobacterales</taxon>
        <taxon>Gloeobacteraceae</taxon>
        <taxon>Gloeobacter</taxon>
    </lineage>
</organism>
<dbReference type="Gene3D" id="2.60.120.200">
    <property type="match status" value="1"/>
</dbReference>
<gene>
    <name evidence="2" type="ORF">GKIL_0280</name>
</gene>
<accession>U5QC89</accession>
<feature type="region of interest" description="Disordered" evidence="1">
    <location>
        <begin position="451"/>
        <end position="475"/>
    </location>
</feature>
<dbReference type="AlphaFoldDB" id="U5QC89"/>